<gene>
    <name evidence="1" type="ORF">GCM10022281_09450</name>
</gene>
<dbReference type="EMBL" id="BAABBR010000001">
    <property type="protein sequence ID" value="GAA4031924.1"/>
    <property type="molecule type" value="Genomic_DNA"/>
</dbReference>
<keyword evidence="2" id="KW-1185">Reference proteome</keyword>
<reference evidence="2" key="1">
    <citation type="journal article" date="2019" name="Int. J. Syst. Evol. Microbiol.">
        <title>The Global Catalogue of Microorganisms (GCM) 10K type strain sequencing project: providing services to taxonomists for standard genome sequencing and annotation.</title>
        <authorList>
            <consortium name="The Broad Institute Genomics Platform"/>
            <consortium name="The Broad Institute Genome Sequencing Center for Infectious Disease"/>
            <person name="Wu L."/>
            <person name="Ma J."/>
        </authorList>
    </citation>
    <scope>NUCLEOTIDE SEQUENCE [LARGE SCALE GENOMIC DNA]</scope>
    <source>
        <strain evidence="2">JCM 17564</strain>
    </source>
</reference>
<sequence length="54" mass="5483">MPALAASGLAAITKPARAEAGAIVGALGRSMVVQAEAARRRMGAKRRVGFMVMG</sequence>
<evidence type="ECO:0000313" key="2">
    <source>
        <dbReference type="Proteomes" id="UP001424459"/>
    </source>
</evidence>
<accession>A0ABP7TVL5</accession>
<organism evidence="1 2">
    <name type="scientific">Sphingomonas rosea</name>
    <dbReference type="NCBI Taxonomy" id="335605"/>
    <lineage>
        <taxon>Bacteria</taxon>
        <taxon>Pseudomonadati</taxon>
        <taxon>Pseudomonadota</taxon>
        <taxon>Alphaproteobacteria</taxon>
        <taxon>Sphingomonadales</taxon>
        <taxon>Sphingomonadaceae</taxon>
        <taxon>Sphingomonas</taxon>
    </lineage>
</organism>
<dbReference type="Proteomes" id="UP001424459">
    <property type="component" value="Unassembled WGS sequence"/>
</dbReference>
<protein>
    <submittedName>
        <fullName evidence="1">Uncharacterized protein</fullName>
    </submittedName>
</protein>
<name>A0ABP7TVL5_9SPHN</name>
<proteinExistence type="predicted"/>
<evidence type="ECO:0000313" key="1">
    <source>
        <dbReference type="EMBL" id="GAA4031924.1"/>
    </source>
</evidence>
<comment type="caution">
    <text evidence="1">The sequence shown here is derived from an EMBL/GenBank/DDBJ whole genome shotgun (WGS) entry which is preliminary data.</text>
</comment>